<protein>
    <submittedName>
        <fullName evidence="1">Uncharacterized protein</fullName>
    </submittedName>
</protein>
<evidence type="ECO:0000313" key="1">
    <source>
        <dbReference type="EMBL" id="KZS39753.1"/>
    </source>
</evidence>
<proteinExistence type="predicted"/>
<dbReference type="Proteomes" id="UP000076715">
    <property type="component" value="Unassembled WGS sequence"/>
</dbReference>
<reference evidence="1 2" key="1">
    <citation type="submission" date="2016-01" db="EMBL/GenBank/DDBJ databases">
        <title>The draft genome sequence of Aquimarina sp. RZW4-3-2.</title>
        <authorList>
            <person name="Wang Y."/>
        </authorList>
    </citation>
    <scope>NUCLEOTIDE SEQUENCE [LARGE SCALE GENOMIC DNA]</scope>
    <source>
        <strain evidence="1 2">RZW4-3-2</strain>
    </source>
</reference>
<keyword evidence="2" id="KW-1185">Reference proteome</keyword>
<dbReference type="EMBL" id="LQRT01000024">
    <property type="protein sequence ID" value="KZS39753.1"/>
    <property type="molecule type" value="Genomic_DNA"/>
</dbReference>
<dbReference type="AlphaFoldDB" id="A0A162ZEM9"/>
<organism evidence="1 2">
    <name type="scientific">Aquimarina aggregata</name>
    <dbReference type="NCBI Taxonomy" id="1642818"/>
    <lineage>
        <taxon>Bacteria</taxon>
        <taxon>Pseudomonadati</taxon>
        <taxon>Bacteroidota</taxon>
        <taxon>Flavobacteriia</taxon>
        <taxon>Flavobacteriales</taxon>
        <taxon>Flavobacteriaceae</taxon>
        <taxon>Aquimarina</taxon>
    </lineage>
</organism>
<dbReference type="STRING" id="1642818.AWE51_08875"/>
<comment type="caution">
    <text evidence="1">The sequence shown here is derived from an EMBL/GenBank/DDBJ whole genome shotgun (WGS) entry which is preliminary data.</text>
</comment>
<dbReference type="RefSeq" id="WP_066315560.1">
    <property type="nucleotide sequence ID" value="NZ_LQRT01000024.1"/>
</dbReference>
<dbReference type="OrthoDB" id="8263000at2"/>
<sequence length="1036" mass="122392">MKESASFSNNETENVSLNFSELREKGLEYIQELSGEVWTDFNAHDPGVTILEQLCYALTDIAYRTSFPIEDLLVPGEGLKIDALKNTFFAPSAILSSHPITLNDLKKLIIDRFDEIQNVWITTKENIGYQEQLNGTYQIEILPKLNFHSQLTTKKEKTFLTKIKEFLTETRNLGEDFDDICLLSNQNIAINFQVYIKEQLDIEEIIANLFVTLLEFVYCPIQYYSFQEMKGDHSRLERVFSGPKLNKGFIKNEDLKNRIKIIHVDEIQKLFTKIDGVLKCNVTHIENYNGKTSRELEVAPNKFFHVFNDSFETIYSKMNVFVNNNKITLYNKEKINSLFFDKWSKKYRDYAVGDIKNDAFEEKLNATYQNPTDYYSIQNHFPNIYGIGSKGISRQEPKERHAKALQLKAYLLFFEQHLANHLAQIGHIDEFFNSNYLDGVKQTYFTQKLSSVPQIEKLEKNENLSHQKKAKPDPVFFERKNRVFNHLLARFGEHLSDIPWKIAWNVNMIKTEDEFWDSFLQKKSEFLQHIDQLSYQRTKGESFVNGKRNPSGLEQIIVAKTGILPRDNRSLVDNATYFEFEHENEVKRDKKNSIQEKEIKENYRGLNTDEIENRHLFKETIQDIRFKGIRFQSLFQETLDYNNYRISKAKGLDNKIEILFRQKKNEWISLLKCSSKKKAISNIHHIVSHMIEQNKKSEGLYIVDHIMLRDCLRDSKYGFCFLDQYNMPLFRTIEDESWLDTEEDRNDLFASLDTYSYSFFDEKWIIKNKDRILVSFKTDNPKFLQLTNELQRGHYCYNKGKWVIKHEDHILRADINDNENLKILTDELKTVYKKAKRIIQFFEIGLNKDSYSFDNGKWVLKNPDGIILASYAPKQTEALDQVYKKTKHFIQLFNDPYGEHGRLRLEEMESLRSKGSKKEYRQRRLVFQRKLPNGKIINEDFFDLNVSILLPDWPARFQDEQFRAYVSDLVHERIPAHLSNDIIWLDKKKLEEFEKVYFHWGKLKSRANPSKESLEKIAQAAYTVYEKITNLKQTNE</sequence>
<accession>A0A162ZEM9</accession>
<name>A0A162ZEM9_9FLAO</name>
<gene>
    <name evidence="1" type="ORF">AWE51_08875</name>
</gene>
<evidence type="ECO:0000313" key="2">
    <source>
        <dbReference type="Proteomes" id="UP000076715"/>
    </source>
</evidence>